<accession>A0A9W6LDI0</accession>
<dbReference type="Pfam" id="PF00583">
    <property type="entry name" value="Acetyltransf_1"/>
    <property type="match status" value="1"/>
</dbReference>
<reference evidence="2" key="1">
    <citation type="submission" date="2022-12" db="EMBL/GenBank/DDBJ databases">
        <title>Reference genome sequencing for broad-spectrum identification of bacterial and archaeal isolates by mass spectrometry.</title>
        <authorList>
            <person name="Sekiguchi Y."/>
            <person name="Tourlousse D.M."/>
        </authorList>
    </citation>
    <scope>NUCLEOTIDE SEQUENCE</scope>
    <source>
        <strain evidence="2">H2</strain>
    </source>
</reference>
<dbReference type="InterPro" id="IPR000182">
    <property type="entry name" value="GNAT_dom"/>
</dbReference>
<dbReference type="SUPFAM" id="SSF55729">
    <property type="entry name" value="Acyl-CoA N-acyltransferases (Nat)"/>
    <property type="match status" value="1"/>
</dbReference>
<evidence type="ECO:0000313" key="3">
    <source>
        <dbReference type="Proteomes" id="UP001144352"/>
    </source>
</evidence>
<dbReference type="AlphaFoldDB" id="A0A9W6LDI0"/>
<dbReference type="PROSITE" id="PS51186">
    <property type="entry name" value="GNAT"/>
    <property type="match status" value="1"/>
</dbReference>
<evidence type="ECO:0000313" key="2">
    <source>
        <dbReference type="EMBL" id="GLI38536.1"/>
    </source>
</evidence>
<dbReference type="RefSeq" id="WP_214186371.1">
    <property type="nucleotide sequence ID" value="NZ_BSDS01000001.1"/>
</dbReference>
<dbReference type="GO" id="GO:0016747">
    <property type="term" value="F:acyltransferase activity, transferring groups other than amino-acyl groups"/>
    <property type="evidence" value="ECO:0007669"/>
    <property type="project" value="InterPro"/>
</dbReference>
<sequence>MDWGKFKRELLVGPAVRPYLAEIARLRITIFKEFPYLYQGSREIEIKYLQAYAEAPDACVFVVRDGDAVIGAVTGIPLSGEPTSFTASFAGSPFSLDTIYYLGEVLFFPAYRGQGLGSRLLKEFEDHVRALGRYHHLACATIERPEDHPLRPSDYHPIDGLLTRVGLTRHPELRVTLPWPDLDGNVTENTMVFWMKELQQLQNP</sequence>
<keyword evidence="3" id="KW-1185">Reference proteome</keyword>
<evidence type="ECO:0000259" key="1">
    <source>
        <dbReference type="PROSITE" id="PS51186"/>
    </source>
</evidence>
<proteinExistence type="predicted"/>
<dbReference type="CDD" id="cd04301">
    <property type="entry name" value="NAT_SF"/>
    <property type="match status" value="1"/>
</dbReference>
<protein>
    <submittedName>
        <fullName evidence="2">N-acetyltransferase</fullName>
    </submittedName>
</protein>
<feature type="domain" description="N-acetyltransferase" evidence="1">
    <location>
        <begin position="21"/>
        <end position="199"/>
    </location>
</feature>
<dbReference type="InterPro" id="IPR016181">
    <property type="entry name" value="Acyl_CoA_acyltransferase"/>
</dbReference>
<gene>
    <name evidence="2" type="ORF">GHYDROH2_20370</name>
</gene>
<name>A0A9W6LDI0_9BACT</name>
<comment type="caution">
    <text evidence="2">The sequence shown here is derived from an EMBL/GenBank/DDBJ whole genome shotgun (WGS) entry which is preliminary data.</text>
</comment>
<dbReference type="EMBL" id="BSDS01000001">
    <property type="protein sequence ID" value="GLI38536.1"/>
    <property type="molecule type" value="Genomic_DNA"/>
</dbReference>
<dbReference type="Proteomes" id="UP001144352">
    <property type="component" value="Unassembled WGS sequence"/>
</dbReference>
<organism evidence="2 3">
    <name type="scientific">Geobacter hydrogenophilus</name>
    <dbReference type="NCBI Taxonomy" id="40983"/>
    <lineage>
        <taxon>Bacteria</taxon>
        <taxon>Pseudomonadati</taxon>
        <taxon>Thermodesulfobacteriota</taxon>
        <taxon>Desulfuromonadia</taxon>
        <taxon>Geobacterales</taxon>
        <taxon>Geobacteraceae</taxon>
        <taxon>Geobacter</taxon>
    </lineage>
</organism>
<dbReference type="Gene3D" id="3.40.630.30">
    <property type="match status" value="1"/>
</dbReference>